<dbReference type="SUPFAM" id="SSF103506">
    <property type="entry name" value="Mitochondrial carrier"/>
    <property type="match status" value="1"/>
</dbReference>
<evidence type="ECO:0000256" key="1">
    <source>
        <dbReference type="ARBA" id="ARBA00004141"/>
    </source>
</evidence>
<dbReference type="InterPro" id="IPR023395">
    <property type="entry name" value="MCP_dom_sf"/>
</dbReference>
<reference evidence="10" key="1">
    <citation type="submission" date="2022-11" db="EMBL/GenBank/DDBJ databases">
        <authorList>
            <person name="Kikuchi T."/>
        </authorList>
    </citation>
    <scope>NUCLEOTIDE SEQUENCE</scope>
    <source>
        <strain evidence="10">PS1010</strain>
    </source>
</reference>
<protein>
    <submittedName>
        <fullName evidence="10">Uncharacterized protein</fullName>
    </submittedName>
</protein>
<feature type="compositionally biased region" description="Acidic residues" evidence="9">
    <location>
        <begin position="725"/>
        <end position="734"/>
    </location>
</feature>
<evidence type="ECO:0000256" key="9">
    <source>
        <dbReference type="SAM" id="MobiDB-lite"/>
    </source>
</evidence>
<dbReference type="GO" id="GO:0003735">
    <property type="term" value="F:structural constituent of ribosome"/>
    <property type="evidence" value="ECO:0007669"/>
    <property type="project" value="InterPro"/>
</dbReference>
<evidence type="ECO:0000256" key="8">
    <source>
        <dbReference type="PROSITE-ProRule" id="PRU00282"/>
    </source>
</evidence>
<dbReference type="GO" id="GO:0006412">
    <property type="term" value="P:translation"/>
    <property type="evidence" value="ECO:0007669"/>
    <property type="project" value="InterPro"/>
</dbReference>
<organism evidence="10 11">
    <name type="scientific">Caenorhabditis angaria</name>
    <dbReference type="NCBI Taxonomy" id="860376"/>
    <lineage>
        <taxon>Eukaryota</taxon>
        <taxon>Metazoa</taxon>
        <taxon>Ecdysozoa</taxon>
        <taxon>Nematoda</taxon>
        <taxon>Chromadorea</taxon>
        <taxon>Rhabditida</taxon>
        <taxon>Rhabditina</taxon>
        <taxon>Rhabditomorpha</taxon>
        <taxon>Rhabditoidea</taxon>
        <taxon>Rhabditidae</taxon>
        <taxon>Peloderinae</taxon>
        <taxon>Caenorhabditis</taxon>
    </lineage>
</organism>
<evidence type="ECO:0000256" key="4">
    <source>
        <dbReference type="ARBA" id="ARBA00022692"/>
    </source>
</evidence>
<dbReference type="PANTHER" id="PTHR46314:SF2">
    <property type="entry name" value="SOLUTE CARRIER FAMILY 25 MEMBER 44"/>
    <property type="match status" value="1"/>
</dbReference>
<evidence type="ECO:0000313" key="10">
    <source>
        <dbReference type="EMBL" id="CAI5438902.1"/>
    </source>
</evidence>
<dbReference type="CDD" id="cd00392">
    <property type="entry name" value="Ribosomal_L13"/>
    <property type="match status" value="1"/>
</dbReference>
<dbReference type="GO" id="GO:0005739">
    <property type="term" value="C:mitochondrion"/>
    <property type="evidence" value="ECO:0007669"/>
    <property type="project" value="InterPro"/>
</dbReference>
<dbReference type="InterPro" id="IPR018108">
    <property type="entry name" value="MCP_transmembrane"/>
</dbReference>
<feature type="compositionally biased region" description="Basic and acidic residues" evidence="9">
    <location>
        <begin position="702"/>
        <end position="712"/>
    </location>
</feature>
<feature type="repeat" description="Solcar" evidence="8">
    <location>
        <begin position="61"/>
        <end position="146"/>
    </location>
</feature>
<feature type="compositionally biased region" description="Polar residues" evidence="9">
    <location>
        <begin position="735"/>
        <end position="753"/>
    </location>
</feature>
<keyword evidence="5" id="KW-0689">Ribosomal protein</keyword>
<evidence type="ECO:0000256" key="2">
    <source>
        <dbReference type="ARBA" id="ARBA00006227"/>
    </source>
</evidence>
<dbReference type="GO" id="GO:1990904">
    <property type="term" value="C:ribonucleoprotein complex"/>
    <property type="evidence" value="ECO:0007669"/>
    <property type="project" value="UniProtKB-KW"/>
</dbReference>
<dbReference type="GO" id="GO:0015658">
    <property type="term" value="F:branched-chain amino acid transmembrane transporter activity"/>
    <property type="evidence" value="ECO:0007669"/>
    <property type="project" value="InterPro"/>
</dbReference>
<feature type="compositionally biased region" description="Low complexity" evidence="9">
    <location>
        <begin position="854"/>
        <end position="869"/>
    </location>
</feature>
<comment type="similarity">
    <text evidence="3">Belongs to the mitochondrial carrier (TC 2.A.29) family.</text>
</comment>
<comment type="similarity">
    <text evidence="2">Belongs to the universal ribosomal protein uL13 family.</text>
</comment>
<dbReference type="GO" id="GO:0005840">
    <property type="term" value="C:ribosome"/>
    <property type="evidence" value="ECO:0007669"/>
    <property type="project" value="UniProtKB-KW"/>
</dbReference>
<proteinExistence type="inferred from homology"/>
<keyword evidence="6 8" id="KW-0472">Membrane</keyword>
<feature type="compositionally biased region" description="Basic and acidic residues" evidence="9">
    <location>
        <begin position="834"/>
        <end position="844"/>
    </location>
</feature>
<dbReference type="InterPro" id="IPR036899">
    <property type="entry name" value="Ribosomal_uL13_sf"/>
</dbReference>
<name>A0A9P1I5Z1_9PELO</name>
<evidence type="ECO:0000256" key="6">
    <source>
        <dbReference type="ARBA" id="ARBA00023136"/>
    </source>
</evidence>
<dbReference type="GO" id="GO:0016020">
    <property type="term" value="C:membrane"/>
    <property type="evidence" value="ECO:0007669"/>
    <property type="project" value="UniProtKB-SubCell"/>
</dbReference>
<evidence type="ECO:0000313" key="11">
    <source>
        <dbReference type="Proteomes" id="UP001152747"/>
    </source>
</evidence>
<dbReference type="InterPro" id="IPR042164">
    <property type="entry name" value="SLC25A44"/>
</dbReference>
<feature type="compositionally biased region" description="Acidic residues" evidence="9">
    <location>
        <begin position="690"/>
        <end position="701"/>
    </location>
</feature>
<feature type="repeat" description="Solcar" evidence="8">
    <location>
        <begin position="290"/>
        <end position="371"/>
    </location>
</feature>
<dbReference type="GO" id="GO:0009083">
    <property type="term" value="P:branched-chain amino acid catabolic process"/>
    <property type="evidence" value="ECO:0007669"/>
    <property type="project" value="InterPro"/>
</dbReference>
<dbReference type="InterPro" id="IPR005822">
    <property type="entry name" value="Ribosomal_uL13"/>
</dbReference>
<feature type="region of interest" description="Disordered" evidence="9">
    <location>
        <begin position="689"/>
        <end position="764"/>
    </location>
</feature>
<keyword evidence="7" id="KW-0687">Ribonucleoprotein</keyword>
<dbReference type="PANTHER" id="PTHR46314">
    <property type="entry name" value="SOLUTE CARRIER FAMILY 25 MEMBER 44"/>
    <property type="match status" value="1"/>
</dbReference>
<dbReference type="FunFam" id="3.90.1180.10:FF:000005">
    <property type="entry name" value="39S ribosomal protein L13, mitochondrial"/>
    <property type="match status" value="1"/>
</dbReference>
<feature type="region of interest" description="Disordered" evidence="9">
    <location>
        <begin position="827"/>
        <end position="870"/>
    </location>
</feature>
<dbReference type="HAMAP" id="MF_01366">
    <property type="entry name" value="Ribosomal_uL13"/>
    <property type="match status" value="1"/>
</dbReference>
<dbReference type="Pfam" id="PF00572">
    <property type="entry name" value="Ribosomal_L13"/>
    <property type="match status" value="1"/>
</dbReference>
<dbReference type="Gene3D" id="1.50.40.10">
    <property type="entry name" value="Mitochondrial carrier domain"/>
    <property type="match status" value="2"/>
</dbReference>
<feature type="repeat" description="Solcar" evidence="8">
    <location>
        <begin position="155"/>
        <end position="263"/>
    </location>
</feature>
<dbReference type="EMBL" id="CANHGI010000001">
    <property type="protein sequence ID" value="CAI5438902.1"/>
    <property type="molecule type" value="Genomic_DNA"/>
</dbReference>
<dbReference type="Gene3D" id="3.90.1180.10">
    <property type="entry name" value="Ribosomal protein L13"/>
    <property type="match status" value="1"/>
</dbReference>
<dbReference type="SUPFAM" id="SSF52161">
    <property type="entry name" value="Ribosomal protein L13"/>
    <property type="match status" value="1"/>
</dbReference>
<dbReference type="Proteomes" id="UP001152747">
    <property type="component" value="Unassembled WGS sequence"/>
</dbReference>
<keyword evidence="4 8" id="KW-0812">Transmembrane</keyword>
<comment type="caution">
    <text evidence="10">The sequence shown here is derived from an EMBL/GenBank/DDBJ whole genome shotgun (WGS) entry which is preliminary data.</text>
</comment>
<evidence type="ECO:0000256" key="3">
    <source>
        <dbReference type="ARBA" id="ARBA00006375"/>
    </source>
</evidence>
<dbReference type="AlphaFoldDB" id="A0A9P1I5Z1"/>
<evidence type="ECO:0000256" key="5">
    <source>
        <dbReference type="ARBA" id="ARBA00022980"/>
    </source>
</evidence>
<dbReference type="PROSITE" id="PS50920">
    <property type="entry name" value="SOLCAR"/>
    <property type="match status" value="3"/>
</dbReference>
<accession>A0A9P1I5Z1</accession>
<gene>
    <name evidence="10" type="ORF">CAMP_LOCUS1539</name>
</gene>
<evidence type="ECO:0000256" key="7">
    <source>
        <dbReference type="ARBA" id="ARBA00023274"/>
    </source>
</evidence>
<comment type="subcellular location">
    <subcellularLocation>
        <location evidence="1">Membrane</location>
        <topology evidence="1">Multi-pass membrane protein</topology>
    </subcellularLocation>
</comment>
<dbReference type="OrthoDB" id="250329at2759"/>
<dbReference type="Pfam" id="PF00153">
    <property type="entry name" value="Mito_carr"/>
    <property type="match status" value="3"/>
</dbReference>
<sequence>MFRCDGRLRIIVVKTSTTNMSSDSETAIEARSLATSPLRSNVNPFSQVQKDKLLVIQWEHLNLYKFYPMALCSSWTIRCALYPMSVVKSRLQLQRQNNVYNGMRDAFVKIIRQEGIGALYKGFWMTLPQLTASFLYSSAYERARDLLQTHLHITNHSLVSALAGGIASPCAQLIFVPTDIVAQHMMVHNNPEAFGGGKKNIAVADAIRKDGLEGKRTLGLRVIKAVYNVDGLSGFYRGFLSAIMLYIPSTMVFWSTYYNSLGMFRKIREKVTELEYGVKPTSPSEVDDRNLFLDQAVSGSIGGVASAMVTNPLEMLRIRLQVHRTTYRETIYRLWKYEKAQIFTKGLAPRMVNNALYSSLVMLAYESVKRFSVLPEYQSKVAIQMSAKRVVSRFDRVNQWIQFSRQWHVIDANQQDADLLGDKVAQHLAGKHKPIWHPETDCGDHVVVTNCKNIAMHAFDWKHTIYKFNKEYPKSKADIPAWQIHEYDPCRIAFLSIYRALGNNLLRRRHIQRLHLFADEEMPEFVRKNIGSQIRQVQEVVKKSDEYTAEERANFPKIVKFAQNHVVDWEKSVENPGRHTKPVPGQKDNIAYMKITAKDQVRLIDNEPKRKSFRSELREIAQMSTEQNAIRMTKKRRKGVFKLRFDTKTMKDDVENEPDKKKRKEAKLDDKIMPILEKNLELEDRKIEKVDEEERNDETEDVGDKAESVRTDDLDDTIDSSSNIPDEDPLDAEQSETNSTSSRYFSPVGSSMRSESKPHKNKKPEYSFILEKFPTYGRTREQNNEVNRLRMQFLRARRKFIAMLEENGEPAENIDNYSEQDILNFAKPINRGSPTKEKQKESKPVNHRKIEKPSSSISNSSSNSNSISNPQQVIENESQDMTNEWMYATPSQQQIPQYQNDYTQIVQISNGILPGLESNRYNSSNETTSSSSSSAANYWEYSLSSSVPTNSEINLIESIRKRNLMYNNFENL</sequence>
<keyword evidence="11" id="KW-1185">Reference proteome</keyword>